<evidence type="ECO:0000256" key="3">
    <source>
        <dbReference type="ARBA" id="ARBA00022771"/>
    </source>
</evidence>
<dbReference type="GO" id="GO:0006357">
    <property type="term" value="P:regulation of transcription by RNA polymerase II"/>
    <property type="evidence" value="ECO:0007669"/>
    <property type="project" value="TreeGrafter"/>
</dbReference>
<gene>
    <name evidence="6" type="primary">BRD1</name>
    <name evidence="6" type="ORF">NGRA_1064</name>
</gene>
<dbReference type="Pfam" id="PF10513">
    <property type="entry name" value="EPL1"/>
    <property type="match status" value="1"/>
</dbReference>
<dbReference type="PROSITE" id="PS01359">
    <property type="entry name" value="ZF_PHD_1"/>
    <property type="match status" value="1"/>
</dbReference>
<reference evidence="6 7" key="1">
    <citation type="journal article" date="2020" name="Genome Biol. Evol.">
        <title>Comparative genomics of strictly vertically transmitted, feminizing microsporidia endosymbionts of amphipod crustaceans.</title>
        <authorList>
            <person name="Cormier A."/>
            <person name="Chebbi M.A."/>
            <person name="Giraud I."/>
            <person name="Wattier R."/>
            <person name="Teixeira M."/>
            <person name="Gilbert C."/>
            <person name="Rigaud T."/>
            <person name="Cordaux R."/>
        </authorList>
    </citation>
    <scope>NUCLEOTIDE SEQUENCE [LARGE SCALE GENOMIC DNA]</scope>
    <source>
        <strain evidence="6 7">Ou3-Ou53</strain>
    </source>
</reference>
<dbReference type="GO" id="GO:0008270">
    <property type="term" value="F:zinc ion binding"/>
    <property type="evidence" value="ECO:0007669"/>
    <property type="project" value="UniProtKB-KW"/>
</dbReference>
<dbReference type="PROSITE" id="PS51805">
    <property type="entry name" value="EPHD"/>
    <property type="match status" value="1"/>
</dbReference>
<name>A0A9P6H074_9MICR</name>
<dbReference type="InterPro" id="IPR019542">
    <property type="entry name" value="Enhancer_polycomb-like_N"/>
</dbReference>
<dbReference type="InterPro" id="IPR019787">
    <property type="entry name" value="Znf_PHD-finger"/>
</dbReference>
<dbReference type="InterPro" id="IPR013083">
    <property type="entry name" value="Znf_RING/FYVE/PHD"/>
</dbReference>
<keyword evidence="4" id="KW-0862">Zinc</keyword>
<dbReference type="InterPro" id="IPR011011">
    <property type="entry name" value="Znf_FYVE_PHD"/>
</dbReference>
<evidence type="ECO:0000313" key="7">
    <source>
        <dbReference type="Proteomes" id="UP000740883"/>
    </source>
</evidence>
<feature type="domain" description="PHD-type" evidence="5">
    <location>
        <begin position="148"/>
        <end position="250"/>
    </location>
</feature>
<dbReference type="SMART" id="SM00249">
    <property type="entry name" value="PHD"/>
    <property type="match status" value="2"/>
</dbReference>
<keyword evidence="3" id="KW-0863">Zinc-finger</keyword>
<keyword evidence="2" id="KW-0677">Repeat</keyword>
<proteinExistence type="predicted"/>
<evidence type="ECO:0000259" key="5">
    <source>
        <dbReference type="PROSITE" id="PS51805"/>
    </source>
</evidence>
<dbReference type="Proteomes" id="UP000740883">
    <property type="component" value="Unassembled WGS sequence"/>
</dbReference>
<dbReference type="EMBL" id="SBJO01000055">
    <property type="protein sequence ID" value="KAF9763768.1"/>
    <property type="molecule type" value="Genomic_DNA"/>
</dbReference>
<evidence type="ECO:0000256" key="4">
    <source>
        <dbReference type="ARBA" id="ARBA00022833"/>
    </source>
</evidence>
<dbReference type="OrthoDB" id="20839at2759"/>
<keyword evidence="7" id="KW-1185">Reference proteome</keyword>
<evidence type="ECO:0000313" key="6">
    <source>
        <dbReference type="EMBL" id="KAF9763768.1"/>
    </source>
</evidence>
<dbReference type="InterPro" id="IPR050701">
    <property type="entry name" value="Histone_Mod_Regulator"/>
</dbReference>
<keyword evidence="1" id="KW-0479">Metal-binding</keyword>
<dbReference type="Gene3D" id="3.30.40.10">
    <property type="entry name" value="Zinc/RING finger domain, C3HC4 (zinc finger)"/>
    <property type="match status" value="2"/>
</dbReference>
<dbReference type="Pfam" id="PF13832">
    <property type="entry name" value="zf-HC5HC2H_2"/>
    <property type="match status" value="1"/>
</dbReference>
<evidence type="ECO:0000256" key="2">
    <source>
        <dbReference type="ARBA" id="ARBA00022737"/>
    </source>
</evidence>
<dbReference type="CDD" id="cd15571">
    <property type="entry name" value="ePHD"/>
    <property type="match status" value="1"/>
</dbReference>
<dbReference type="InterPro" id="IPR001965">
    <property type="entry name" value="Znf_PHD"/>
</dbReference>
<dbReference type="InterPro" id="IPR034732">
    <property type="entry name" value="EPHD"/>
</dbReference>
<evidence type="ECO:0000256" key="1">
    <source>
        <dbReference type="ARBA" id="ARBA00022723"/>
    </source>
</evidence>
<sequence length="349" mass="40374">MSKTPREEISYTKIYKNLDLEKKHKISNTAPTQTLNKDVRYCLDDFDLQFLEEIKKQLSIEIEPEAFEFVIDRLEKEWHSILQKQVDENFSRLLPEDCCDICTFPESGENIIIVCQGCGISVHRDCYGSSYDRDEVFICLSCTYIDKNPVCMFCGSEDGIMKLTTDCRWGHLTCVLFDETLDFDNPHSREPIDITKYIENKSVCIFCKNDQGTTVHCSYGYCPNTYHVSCGLSKTYFDVSNLVSYCEEHNPLKVRSLFSTSNVFLKNVAGYKKLNLPPAIRKLKGLSKRKQTIVTEIYKTEPYVSVSILNEILSNGPNQKIIEIICAYWKLRKSENSMFLLNSLRLRFD</sequence>
<dbReference type="PANTHER" id="PTHR13793:SF107">
    <property type="entry name" value="BROMODOMAIN-CONTAINING PROTEIN HOMOLOG"/>
    <property type="match status" value="1"/>
</dbReference>
<dbReference type="Pfam" id="PF13831">
    <property type="entry name" value="PHD_2"/>
    <property type="match status" value="1"/>
</dbReference>
<dbReference type="InterPro" id="IPR019786">
    <property type="entry name" value="Zinc_finger_PHD-type_CS"/>
</dbReference>
<organism evidence="6 7">
    <name type="scientific">Nosema granulosis</name>
    <dbReference type="NCBI Taxonomy" id="83296"/>
    <lineage>
        <taxon>Eukaryota</taxon>
        <taxon>Fungi</taxon>
        <taxon>Fungi incertae sedis</taxon>
        <taxon>Microsporidia</taxon>
        <taxon>Nosematidae</taxon>
        <taxon>Nosema</taxon>
    </lineage>
</organism>
<comment type="caution">
    <text evidence="6">The sequence shown here is derived from an EMBL/GenBank/DDBJ whole genome shotgun (WGS) entry which is preliminary data.</text>
</comment>
<accession>A0A9P6H074</accession>
<dbReference type="AlphaFoldDB" id="A0A9P6H074"/>
<dbReference type="PANTHER" id="PTHR13793">
    <property type="entry name" value="PHD FINGER PROTEINS"/>
    <property type="match status" value="1"/>
</dbReference>
<protein>
    <submittedName>
        <fullName evidence="6">Bromodomain-containing protein 1</fullName>
    </submittedName>
</protein>
<dbReference type="SUPFAM" id="SSF57903">
    <property type="entry name" value="FYVE/PHD zinc finger"/>
    <property type="match status" value="1"/>
</dbReference>